<evidence type="ECO:0000313" key="2">
    <source>
        <dbReference type="Proteomes" id="UP001279734"/>
    </source>
</evidence>
<name>A0AAD3Y3R9_NEPGR</name>
<dbReference type="InterPro" id="IPR025322">
    <property type="entry name" value="PADRE_dom"/>
</dbReference>
<comment type="caution">
    <text evidence="1">The sequence shown here is derived from an EMBL/GenBank/DDBJ whole genome shotgun (WGS) entry which is preliminary data.</text>
</comment>
<keyword evidence="2" id="KW-1185">Reference proteome</keyword>
<dbReference type="PANTHER" id="PTHR33148">
    <property type="entry name" value="PLASTID MOVEMENT IMPAIRED PROTEIN-RELATED"/>
    <property type="match status" value="1"/>
</dbReference>
<dbReference type="PANTHER" id="PTHR33148:SF3">
    <property type="entry name" value="DUF4228 DOMAIN PROTEIN"/>
    <property type="match status" value="1"/>
</dbReference>
<reference evidence="1" key="1">
    <citation type="submission" date="2023-05" db="EMBL/GenBank/DDBJ databases">
        <title>Nepenthes gracilis genome sequencing.</title>
        <authorList>
            <person name="Fukushima K."/>
        </authorList>
    </citation>
    <scope>NUCLEOTIDE SEQUENCE</scope>
    <source>
        <strain evidence="1">SING2019-196</strain>
    </source>
</reference>
<dbReference type="Pfam" id="PF14009">
    <property type="entry name" value="PADRE"/>
    <property type="match status" value="1"/>
</dbReference>
<dbReference type="AlphaFoldDB" id="A0AAD3Y3R9"/>
<accession>A0AAD3Y3R9</accession>
<dbReference type="EMBL" id="BSYO01000030">
    <property type="protein sequence ID" value="GMH26249.1"/>
    <property type="molecule type" value="Genomic_DNA"/>
</dbReference>
<evidence type="ECO:0000313" key="1">
    <source>
        <dbReference type="EMBL" id="GMH26249.1"/>
    </source>
</evidence>
<evidence type="ECO:0008006" key="3">
    <source>
        <dbReference type="Google" id="ProtNLM"/>
    </source>
</evidence>
<sequence length="220" mass="24207">MGNSLGRKGTVKIMKISGETMKLKTPIQAGEIVKDYPGHVLLDSEAVRHYGVRAKPIERHEKLLPKRLYFLVVLPELPQREPRRVRSGIQMSAKDRLENLLLARRSNSDLSIMKPACGVALGQEGATRVRMRLPKAEVAKLMSESRNEEEAAGKIMDLLAAKSAAGGSNLMAAADSSKGKEVAFFDEHAHGDGTFKVRQKKKKVGFVPVNQREIRLAVAS</sequence>
<organism evidence="1 2">
    <name type="scientific">Nepenthes gracilis</name>
    <name type="common">Slender pitcher plant</name>
    <dbReference type="NCBI Taxonomy" id="150966"/>
    <lineage>
        <taxon>Eukaryota</taxon>
        <taxon>Viridiplantae</taxon>
        <taxon>Streptophyta</taxon>
        <taxon>Embryophyta</taxon>
        <taxon>Tracheophyta</taxon>
        <taxon>Spermatophyta</taxon>
        <taxon>Magnoliopsida</taxon>
        <taxon>eudicotyledons</taxon>
        <taxon>Gunneridae</taxon>
        <taxon>Pentapetalae</taxon>
        <taxon>Caryophyllales</taxon>
        <taxon>Nepenthaceae</taxon>
        <taxon>Nepenthes</taxon>
    </lineage>
</organism>
<dbReference type="Proteomes" id="UP001279734">
    <property type="component" value="Unassembled WGS sequence"/>
</dbReference>
<gene>
    <name evidence="1" type="ORF">Nepgr_028092</name>
</gene>
<proteinExistence type="predicted"/>
<protein>
    <recommendedName>
        <fullName evidence="3">Plastid movement impaired 2</fullName>
    </recommendedName>
</protein>